<dbReference type="Gene3D" id="3.30.40.10">
    <property type="entry name" value="Zinc/RING finger domain, C3HC4 (zinc finger)"/>
    <property type="match status" value="1"/>
</dbReference>
<dbReference type="Pfam" id="PF13923">
    <property type="entry name" value="zf-C3HC4_2"/>
    <property type="match status" value="1"/>
</dbReference>
<comment type="subcellular location">
    <subcellularLocation>
        <location evidence="1">Membrane</location>
    </subcellularLocation>
</comment>
<dbReference type="InterPro" id="IPR032675">
    <property type="entry name" value="LRR_dom_sf"/>
</dbReference>
<feature type="compositionally biased region" description="Acidic residues" evidence="9">
    <location>
        <begin position="28"/>
        <end position="39"/>
    </location>
</feature>
<gene>
    <name evidence="13" type="ORF">PROFUN_12371</name>
</gene>
<accession>A0A2P6N7E9</accession>
<keyword evidence="8" id="KW-0862">Zinc</keyword>
<evidence type="ECO:0000313" key="13">
    <source>
        <dbReference type="EMBL" id="PRP79882.1"/>
    </source>
</evidence>
<evidence type="ECO:0000256" key="2">
    <source>
        <dbReference type="ARBA" id="ARBA00022614"/>
    </source>
</evidence>
<evidence type="ECO:0000256" key="4">
    <source>
        <dbReference type="ARBA" id="ARBA00022737"/>
    </source>
</evidence>
<dbReference type="Gene3D" id="1.10.510.10">
    <property type="entry name" value="Transferase(Phosphotransferase) domain 1"/>
    <property type="match status" value="1"/>
</dbReference>
<proteinExistence type="predicted"/>
<dbReference type="InterPro" id="IPR001841">
    <property type="entry name" value="Znf_RING"/>
</dbReference>
<dbReference type="InterPro" id="IPR001245">
    <property type="entry name" value="Ser-Thr/Tyr_kinase_cat_dom"/>
</dbReference>
<keyword evidence="8" id="KW-0863">Zinc-finger</keyword>
<dbReference type="SUPFAM" id="SSF52058">
    <property type="entry name" value="L domain-like"/>
    <property type="match status" value="1"/>
</dbReference>
<dbReference type="InterPro" id="IPR013083">
    <property type="entry name" value="Znf_RING/FYVE/PHD"/>
</dbReference>
<reference evidence="13 14" key="1">
    <citation type="journal article" date="2018" name="Genome Biol. Evol.">
        <title>Multiple Roots of Fruiting Body Formation in Amoebozoa.</title>
        <authorList>
            <person name="Hillmann F."/>
            <person name="Forbes G."/>
            <person name="Novohradska S."/>
            <person name="Ferling I."/>
            <person name="Riege K."/>
            <person name="Groth M."/>
            <person name="Westermann M."/>
            <person name="Marz M."/>
            <person name="Spaller T."/>
            <person name="Winckler T."/>
            <person name="Schaap P."/>
            <person name="Glockner G."/>
        </authorList>
    </citation>
    <scope>NUCLEOTIDE SEQUENCE [LARGE SCALE GENOMIC DNA]</scope>
    <source>
        <strain evidence="13 14">Jena</strain>
    </source>
</reference>
<evidence type="ECO:0000256" key="7">
    <source>
        <dbReference type="ARBA" id="ARBA00023157"/>
    </source>
</evidence>
<evidence type="ECO:0000259" key="11">
    <source>
        <dbReference type="PROSITE" id="PS50089"/>
    </source>
</evidence>
<comment type="caution">
    <text evidence="13">The sequence shown here is derived from an EMBL/GenBank/DDBJ whole genome shotgun (WGS) entry which is preliminary data.</text>
</comment>
<feature type="domain" description="GAIN-B" evidence="12">
    <location>
        <begin position="547"/>
        <end position="703"/>
    </location>
</feature>
<keyword evidence="6 10" id="KW-0472">Membrane</keyword>
<dbReference type="GO" id="GO:0061630">
    <property type="term" value="F:ubiquitin protein ligase activity"/>
    <property type="evidence" value="ECO:0007669"/>
    <property type="project" value="TreeGrafter"/>
</dbReference>
<feature type="region of interest" description="Disordered" evidence="9">
    <location>
        <begin position="116"/>
        <end position="189"/>
    </location>
</feature>
<dbReference type="SUPFAM" id="SSF56112">
    <property type="entry name" value="Protein kinase-like (PK-like)"/>
    <property type="match status" value="1"/>
</dbReference>
<feature type="domain" description="RING-type" evidence="11">
    <location>
        <begin position="230"/>
        <end position="269"/>
    </location>
</feature>
<dbReference type="PROSITE" id="PS50089">
    <property type="entry name" value="ZF_RING_2"/>
    <property type="match status" value="1"/>
</dbReference>
<dbReference type="InterPro" id="IPR052443">
    <property type="entry name" value="E3_ubiq-ligase_RNF220-like"/>
</dbReference>
<keyword evidence="5 10" id="KW-1133">Transmembrane helix</keyword>
<feature type="transmembrane region" description="Helical" evidence="10">
    <location>
        <begin position="723"/>
        <end position="748"/>
    </location>
</feature>
<evidence type="ECO:0000259" key="12">
    <source>
        <dbReference type="PROSITE" id="PS50221"/>
    </source>
</evidence>
<dbReference type="InParanoid" id="A0A2P6N7E9"/>
<dbReference type="InterPro" id="IPR057244">
    <property type="entry name" value="GAIN_B"/>
</dbReference>
<evidence type="ECO:0000256" key="5">
    <source>
        <dbReference type="ARBA" id="ARBA00022989"/>
    </source>
</evidence>
<dbReference type="Gene3D" id="3.80.10.10">
    <property type="entry name" value="Ribonuclease Inhibitor"/>
    <property type="match status" value="1"/>
</dbReference>
<dbReference type="GO" id="GO:0008270">
    <property type="term" value="F:zinc ion binding"/>
    <property type="evidence" value="ECO:0007669"/>
    <property type="project" value="UniProtKB-KW"/>
</dbReference>
<dbReference type="InterPro" id="IPR011009">
    <property type="entry name" value="Kinase-like_dom_sf"/>
</dbReference>
<keyword evidence="8" id="KW-0479">Metal-binding</keyword>
<dbReference type="InterPro" id="IPR001611">
    <property type="entry name" value="Leu-rich_rpt"/>
</dbReference>
<evidence type="ECO:0000256" key="10">
    <source>
        <dbReference type="SAM" id="Phobius"/>
    </source>
</evidence>
<keyword evidence="4" id="KW-0677">Repeat</keyword>
<evidence type="ECO:0000256" key="3">
    <source>
        <dbReference type="ARBA" id="ARBA00022692"/>
    </source>
</evidence>
<evidence type="ECO:0000256" key="1">
    <source>
        <dbReference type="ARBA" id="ARBA00004370"/>
    </source>
</evidence>
<dbReference type="PANTHER" id="PTHR13459">
    <property type="entry name" value="E3 UBIQUITIN-PROTEIN LIGASE RNF220 ISOFORM X1"/>
    <property type="match status" value="1"/>
</dbReference>
<evidence type="ECO:0000256" key="8">
    <source>
        <dbReference type="PROSITE-ProRule" id="PRU00175"/>
    </source>
</evidence>
<dbReference type="InterPro" id="IPR000203">
    <property type="entry name" value="GPS"/>
</dbReference>
<dbReference type="Gene3D" id="2.60.220.50">
    <property type="match status" value="1"/>
</dbReference>
<dbReference type="CDD" id="cd16563">
    <property type="entry name" value="RING-HC_RNF220"/>
    <property type="match status" value="1"/>
</dbReference>
<dbReference type="GO" id="GO:0016567">
    <property type="term" value="P:protein ubiquitination"/>
    <property type="evidence" value="ECO:0007669"/>
    <property type="project" value="TreeGrafter"/>
</dbReference>
<sequence>MHRSRKSRDRPTTRSINGIDKSFKREDDSDDEGGDEEYEAPVQRTQQTRNTKKVTDSSVTSEVASEEEMETYTICGETRVRMSTAVEGGYSSIYPKSTRPIAEDNNNDLDILQDENFGDTQFNESDLARQTRSTSREKEGGRAPMENETATPTQQREDVNLFSQNEVDPDFVESDEEERQKKRARGNGAREAEYMSYVKSGQYQNNQLVIRALKAQIQDMEKTLSGVTRCTVCMSNYVQPLVSTQCWHVHCEDCWLSSLSAKRLCPQCNVITLPSQLRRIFLQDTHTSRQNGNAGQDTSKIQIKFPTILKILNNSAECPKPLHVCQPSVQNQSYKYSIRDSIPYDRTSTGISNDGCNDTKVEPLVATMQEIWKTLGGSAEFWRGTDVCDPTNYIGVTCDTLLTHPTSLLLSGLSLNGSLSPSIGTLHHLTRIDLSSNRLGGIIPYTIGHLTELENLKLSRNRLTGCIPSTFSGLLLLQNVDVSHNRMEGSLALNNDDDKGEERSAYKKKSNSVRRGLLGSLLNITVQQAEIVKTISDVALSLSSNATSFVYSTPNVSISLQAYNLRNISGQYIKTKLMNTTVTVAIPISVFNTPRVSLLLSSVSFNPFVSMDNQSIFSRVIGVALYSEGREIEVKDVTDSINITMGIIDSIPPDHHAVCQYWNEYSSLWSREGCNLVVDGNVTMCQTNHLTNFSIGIQPIVSPSSNQAEVNVQMGGASDKKKMIVIASCVAGGLVLILVSSLLLFRLLRAREVDLKSSEGTAEKNETIEWKERVSGGGNAQVWKATRNETITVAIKRREDAGIRSLVREATRLKTMHHPNIVMYLAQNLTEEEMWLKECLTYQNRRSYILSSTLTTCVYTILLRITEGSIVAKITSFSECTEDGAKYEGTPSDHTAPEVVKFGIQYVQSDVWSFGLILLFIARDGRETHQTQRKSGIMIAEEWEASVKGMIHHCTREEIRDRPTFSDITKRMSRSVVKQKVTERVMEGNERVDDPYGLHEVMEDHR</sequence>
<dbReference type="Pfam" id="PF01825">
    <property type="entry name" value="GPS"/>
    <property type="match status" value="1"/>
</dbReference>
<protein>
    <submittedName>
        <fullName evidence="13">Ring finger protein</fullName>
    </submittedName>
</protein>
<dbReference type="FunFam" id="3.80.10.10:FF:000041">
    <property type="entry name" value="LRR receptor-like serine/threonine-protein kinase ERECTA"/>
    <property type="match status" value="1"/>
</dbReference>
<keyword evidence="14" id="KW-1185">Reference proteome</keyword>
<organism evidence="13 14">
    <name type="scientific">Planoprotostelium fungivorum</name>
    <dbReference type="NCBI Taxonomy" id="1890364"/>
    <lineage>
        <taxon>Eukaryota</taxon>
        <taxon>Amoebozoa</taxon>
        <taxon>Evosea</taxon>
        <taxon>Variosea</taxon>
        <taxon>Cavosteliida</taxon>
        <taxon>Cavosteliaceae</taxon>
        <taxon>Planoprotostelium</taxon>
    </lineage>
</organism>
<evidence type="ECO:0000313" key="14">
    <source>
        <dbReference type="Proteomes" id="UP000241769"/>
    </source>
</evidence>
<dbReference type="PROSITE" id="PS50221">
    <property type="entry name" value="GAIN_B"/>
    <property type="match status" value="1"/>
</dbReference>
<dbReference type="Gene3D" id="3.30.200.20">
    <property type="entry name" value="Phosphorylase Kinase, domain 1"/>
    <property type="match status" value="1"/>
</dbReference>
<keyword evidence="7" id="KW-1015">Disulfide bond</keyword>
<dbReference type="InterPro" id="IPR040178">
    <property type="entry name" value="RNF220_RING"/>
</dbReference>
<feature type="region of interest" description="Disordered" evidence="9">
    <location>
        <begin position="1"/>
        <end position="70"/>
    </location>
</feature>
<keyword evidence="2" id="KW-0433">Leucine-rich repeat</keyword>
<keyword evidence="3 10" id="KW-0812">Transmembrane</keyword>
<dbReference type="SMART" id="SM00303">
    <property type="entry name" value="GPS"/>
    <property type="match status" value="1"/>
</dbReference>
<dbReference type="GO" id="GO:0016020">
    <property type="term" value="C:membrane"/>
    <property type="evidence" value="ECO:0007669"/>
    <property type="project" value="UniProtKB-SubCell"/>
</dbReference>
<dbReference type="SUPFAM" id="SSF57850">
    <property type="entry name" value="RING/U-box"/>
    <property type="match status" value="1"/>
</dbReference>
<dbReference type="GO" id="GO:0004672">
    <property type="term" value="F:protein kinase activity"/>
    <property type="evidence" value="ECO:0007669"/>
    <property type="project" value="InterPro"/>
</dbReference>
<feature type="compositionally biased region" description="Acidic residues" evidence="9">
    <location>
        <begin position="167"/>
        <end position="177"/>
    </location>
</feature>
<dbReference type="Pfam" id="PF13855">
    <property type="entry name" value="LRR_8"/>
    <property type="match status" value="1"/>
</dbReference>
<evidence type="ECO:0000256" key="6">
    <source>
        <dbReference type="ARBA" id="ARBA00023136"/>
    </source>
</evidence>
<feature type="compositionally biased region" description="Basic and acidic residues" evidence="9">
    <location>
        <begin position="126"/>
        <end position="141"/>
    </location>
</feature>
<dbReference type="Proteomes" id="UP000241769">
    <property type="component" value="Unassembled WGS sequence"/>
</dbReference>
<name>A0A2P6N7E9_9EUKA</name>
<dbReference type="PANTHER" id="PTHR13459:SF1">
    <property type="entry name" value="E3 UBIQUITIN-PROTEIN LIGASE RNF220 ISOFORM X1"/>
    <property type="match status" value="1"/>
</dbReference>
<dbReference type="AlphaFoldDB" id="A0A2P6N7E9"/>
<dbReference type="OrthoDB" id="6270329at2759"/>
<dbReference type="Pfam" id="PF07714">
    <property type="entry name" value="PK_Tyr_Ser-Thr"/>
    <property type="match status" value="1"/>
</dbReference>
<dbReference type="InterPro" id="IPR046338">
    <property type="entry name" value="GAIN_dom_sf"/>
</dbReference>
<dbReference type="EMBL" id="MDYQ01000167">
    <property type="protein sequence ID" value="PRP79882.1"/>
    <property type="molecule type" value="Genomic_DNA"/>
</dbReference>
<evidence type="ECO:0000256" key="9">
    <source>
        <dbReference type="SAM" id="MobiDB-lite"/>
    </source>
</evidence>